<dbReference type="Proteomes" id="UP001152607">
    <property type="component" value="Unassembled WGS sequence"/>
</dbReference>
<accession>A0A9W4UUD4</accession>
<gene>
    <name evidence="1" type="ORF">PDIGIT_LOCUS14093</name>
</gene>
<name>A0A9W4UUD4_9PLEO</name>
<organism evidence="1 2">
    <name type="scientific">Periconia digitata</name>
    <dbReference type="NCBI Taxonomy" id="1303443"/>
    <lineage>
        <taxon>Eukaryota</taxon>
        <taxon>Fungi</taxon>
        <taxon>Dikarya</taxon>
        <taxon>Ascomycota</taxon>
        <taxon>Pezizomycotina</taxon>
        <taxon>Dothideomycetes</taxon>
        <taxon>Pleosporomycetidae</taxon>
        <taxon>Pleosporales</taxon>
        <taxon>Massarineae</taxon>
        <taxon>Periconiaceae</taxon>
        <taxon>Periconia</taxon>
    </lineage>
</organism>
<sequence length="104" mass="11941">MRILCFSFSPTSVQRAPPYTCTFLTGLNVYSEPWIRDQPRSSALAPLIRQMDRHTDGLEGLQPESRSPPPPFIPTTFLQWISRSNFLYLKNKRTVQLGLLGRMT</sequence>
<comment type="caution">
    <text evidence="1">The sequence shown here is derived from an EMBL/GenBank/DDBJ whole genome shotgun (WGS) entry which is preliminary data.</text>
</comment>
<protein>
    <submittedName>
        <fullName evidence="1">Uncharacterized protein</fullName>
    </submittedName>
</protein>
<keyword evidence="2" id="KW-1185">Reference proteome</keyword>
<dbReference type="AlphaFoldDB" id="A0A9W4UUD4"/>
<evidence type="ECO:0000313" key="2">
    <source>
        <dbReference type="Proteomes" id="UP001152607"/>
    </source>
</evidence>
<evidence type="ECO:0000313" key="1">
    <source>
        <dbReference type="EMBL" id="CAI6340907.1"/>
    </source>
</evidence>
<dbReference type="EMBL" id="CAOQHR010000011">
    <property type="protein sequence ID" value="CAI6340907.1"/>
    <property type="molecule type" value="Genomic_DNA"/>
</dbReference>
<proteinExistence type="predicted"/>
<reference evidence="1" key="1">
    <citation type="submission" date="2023-01" db="EMBL/GenBank/DDBJ databases">
        <authorList>
            <person name="Van Ghelder C."/>
            <person name="Rancurel C."/>
        </authorList>
    </citation>
    <scope>NUCLEOTIDE SEQUENCE</scope>
    <source>
        <strain evidence="1">CNCM I-4278</strain>
    </source>
</reference>